<evidence type="ECO:0000256" key="5">
    <source>
        <dbReference type="ARBA" id="ARBA00039879"/>
    </source>
</evidence>
<dbReference type="InterPro" id="IPR006659">
    <property type="entry name" value="Arsenate_reductase"/>
</dbReference>
<comment type="catalytic activity">
    <reaction evidence="7">
        <text>[glutaredoxin]-dithiol + arsenate + glutathione + H(+) = glutathionyl-S-S-[glutaredoxin] + arsenite + H2O</text>
        <dbReference type="Rhea" id="RHEA:22016"/>
        <dbReference type="Rhea" id="RHEA-COMP:10729"/>
        <dbReference type="Rhea" id="RHEA-COMP:17668"/>
        <dbReference type="ChEBI" id="CHEBI:15377"/>
        <dbReference type="ChEBI" id="CHEBI:15378"/>
        <dbReference type="ChEBI" id="CHEBI:29242"/>
        <dbReference type="ChEBI" id="CHEBI:29950"/>
        <dbReference type="ChEBI" id="CHEBI:48597"/>
        <dbReference type="ChEBI" id="CHEBI:57925"/>
        <dbReference type="ChEBI" id="CHEBI:146199"/>
        <dbReference type="EC" id="1.20.4.1"/>
    </reaction>
</comment>
<organism evidence="8 9">
    <name type="scientific">Simplicispira suum</name>
    <dbReference type="NCBI Taxonomy" id="2109915"/>
    <lineage>
        <taxon>Bacteria</taxon>
        <taxon>Pseudomonadati</taxon>
        <taxon>Pseudomonadota</taxon>
        <taxon>Betaproteobacteria</taxon>
        <taxon>Burkholderiales</taxon>
        <taxon>Comamonadaceae</taxon>
        <taxon>Simplicispira</taxon>
    </lineage>
</organism>
<dbReference type="Gene3D" id="3.40.30.10">
    <property type="entry name" value="Glutaredoxin"/>
    <property type="match status" value="1"/>
</dbReference>
<protein>
    <recommendedName>
        <fullName evidence="5 7">Arsenate reductase</fullName>
        <ecNumber evidence="4 7">1.20.4.1</ecNumber>
    </recommendedName>
</protein>
<evidence type="ECO:0000256" key="4">
    <source>
        <dbReference type="ARBA" id="ARBA00038969"/>
    </source>
</evidence>
<dbReference type="AlphaFoldDB" id="A0A2S0N017"/>
<dbReference type="PANTHER" id="PTHR30041:SF5">
    <property type="entry name" value="ARSENATE REDUCTASE-RELATED"/>
    <property type="match status" value="1"/>
</dbReference>
<dbReference type="GO" id="GO:0008794">
    <property type="term" value="F:arsenate reductase (glutaredoxin) activity"/>
    <property type="evidence" value="ECO:0007669"/>
    <property type="project" value="UniProtKB-UniRule"/>
</dbReference>
<dbReference type="GO" id="GO:0046685">
    <property type="term" value="P:response to arsenic-containing substance"/>
    <property type="evidence" value="ECO:0007669"/>
    <property type="project" value="UniProtKB-KW"/>
</dbReference>
<accession>A0A2S0N017</accession>
<dbReference type="EC" id="1.20.4.1" evidence="4 7"/>
<name>A0A2S0N017_9BURK</name>
<dbReference type="SUPFAM" id="SSF52833">
    <property type="entry name" value="Thioredoxin-like"/>
    <property type="match status" value="1"/>
</dbReference>
<keyword evidence="2" id="KW-0059">Arsenical resistance</keyword>
<dbReference type="PROSITE" id="PS51353">
    <property type="entry name" value="ARSC"/>
    <property type="match status" value="1"/>
</dbReference>
<evidence type="ECO:0000313" key="9">
    <source>
        <dbReference type="Proteomes" id="UP000239326"/>
    </source>
</evidence>
<dbReference type="EMBL" id="CP027669">
    <property type="protein sequence ID" value="AVO41475.1"/>
    <property type="molecule type" value="Genomic_DNA"/>
</dbReference>
<proteinExistence type="inferred from homology"/>
<evidence type="ECO:0000256" key="1">
    <source>
        <dbReference type="ARBA" id="ARBA00007198"/>
    </source>
</evidence>
<evidence type="ECO:0000256" key="3">
    <source>
        <dbReference type="ARBA" id="ARBA00023002"/>
    </source>
</evidence>
<evidence type="ECO:0000256" key="7">
    <source>
        <dbReference type="RuleBase" id="RU362029"/>
    </source>
</evidence>
<evidence type="ECO:0000256" key="2">
    <source>
        <dbReference type="ARBA" id="ARBA00022849"/>
    </source>
</evidence>
<dbReference type="Pfam" id="PF03960">
    <property type="entry name" value="ArsC"/>
    <property type="match status" value="1"/>
</dbReference>
<dbReference type="PANTHER" id="PTHR30041">
    <property type="entry name" value="ARSENATE REDUCTASE"/>
    <property type="match status" value="1"/>
</dbReference>
<dbReference type="InterPro" id="IPR006660">
    <property type="entry name" value="Arsenate_reductase-like"/>
</dbReference>
<dbReference type="KEGG" id="simp:C6571_09375"/>
<reference evidence="8 9" key="1">
    <citation type="submission" date="2018-03" db="EMBL/GenBank/DDBJ databases">
        <title>Genome sequencing of Simplicispira sp.</title>
        <authorList>
            <person name="Kim S.-J."/>
            <person name="Heo J."/>
            <person name="Kwon S.-W."/>
        </authorList>
    </citation>
    <scope>NUCLEOTIDE SEQUENCE [LARGE SCALE GENOMIC DNA]</scope>
    <source>
        <strain evidence="8 9">SC1-8</strain>
    </source>
</reference>
<evidence type="ECO:0000256" key="6">
    <source>
        <dbReference type="PROSITE-ProRule" id="PRU01282"/>
    </source>
</evidence>
<dbReference type="CDD" id="cd03034">
    <property type="entry name" value="ArsC_ArsC"/>
    <property type="match status" value="1"/>
</dbReference>
<evidence type="ECO:0000313" key="8">
    <source>
        <dbReference type="EMBL" id="AVO41475.1"/>
    </source>
</evidence>
<gene>
    <name evidence="8" type="primary">arsC</name>
    <name evidence="8" type="ORF">C6571_09375</name>
</gene>
<dbReference type="Proteomes" id="UP000239326">
    <property type="component" value="Chromosome"/>
</dbReference>
<keyword evidence="9" id="KW-1185">Reference proteome</keyword>
<dbReference type="PROSITE" id="PS51354">
    <property type="entry name" value="GLUTAREDOXIN_2"/>
    <property type="match status" value="1"/>
</dbReference>
<dbReference type="RefSeq" id="WP_106446452.1">
    <property type="nucleotide sequence ID" value="NZ_CP027669.1"/>
</dbReference>
<keyword evidence="3 7" id="KW-0560">Oxidoreductase</keyword>
<dbReference type="NCBIfam" id="TIGR00014">
    <property type="entry name" value="arsC"/>
    <property type="match status" value="1"/>
</dbReference>
<dbReference type="InterPro" id="IPR036249">
    <property type="entry name" value="Thioredoxin-like_sf"/>
</dbReference>
<comment type="similarity">
    <text evidence="1 6 7">Belongs to the ArsC family.</text>
</comment>
<sequence length="121" mass="13285">MSPCTIYHNPQCSTSRNALALMRERGVEPQIIEYLKTPPDRATLQSLIAASGRPVSDFVRRKEALFDELNLGGESVTDAERLDALAAHPRLLERPIVVTERGTRLGRPVDAVLDILPPTAA</sequence>
<dbReference type="OrthoDB" id="9790554at2"/>